<reference evidence="10" key="1">
    <citation type="journal article" date="2021" name="Sci. Adv.">
        <title>The American lobster genome reveals insights on longevity, neural, and immune adaptations.</title>
        <authorList>
            <person name="Polinski J.M."/>
            <person name="Zimin A.V."/>
            <person name="Clark K.F."/>
            <person name="Kohn A.B."/>
            <person name="Sadowski N."/>
            <person name="Timp W."/>
            <person name="Ptitsyn A."/>
            <person name="Khanna P."/>
            <person name="Romanova D.Y."/>
            <person name="Williams P."/>
            <person name="Greenwood S.J."/>
            <person name="Moroz L.L."/>
            <person name="Walt D.R."/>
            <person name="Bodnar A.G."/>
        </authorList>
    </citation>
    <scope>NUCLEOTIDE SEQUENCE</scope>
    <source>
        <strain evidence="10">GMGI-L3</strain>
    </source>
</reference>
<keyword evidence="7" id="KW-0966">Cell projection</keyword>
<evidence type="ECO:0000256" key="8">
    <source>
        <dbReference type="SAM" id="Coils"/>
    </source>
</evidence>
<feature type="region of interest" description="Disordered" evidence="9">
    <location>
        <begin position="1381"/>
        <end position="1405"/>
    </location>
</feature>
<feature type="compositionally biased region" description="Acidic residues" evidence="9">
    <location>
        <begin position="614"/>
        <end position="624"/>
    </location>
</feature>
<evidence type="ECO:0000256" key="2">
    <source>
        <dbReference type="ARBA" id="ARBA00022490"/>
    </source>
</evidence>
<dbReference type="Gene3D" id="2.130.10.10">
    <property type="entry name" value="YVTN repeat-like/Quinoprotein amine dehydrogenase"/>
    <property type="match status" value="1"/>
</dbReference>
<evidence type="ECO:0000256" key="5">
    <source>
        <dbReference type="ARBA" id="ARBA00023054"/>
    </source>
</evidence>
<feature type="compositionally biased region" description="Low complexity" evidence="9">
    <location>
        <begin position="36"/>
        <end position="55"/>
    </location>
</feature>
<evidence type="ECO:0000256" key="3">
    <source>
        <dbReference type="ARBA" id="ARBA00022574"/>
    </source>
</evidence>
<feature type="compositionally biased region" description="Polar residues" evidence="9">
    <location>
        <begin position="1473"/>
        <end position="1483"/>
    </location>
</feature>
<feature type="region of interest" description="Disordered" evidence="9">
    <location>
        <begin position="1090"/>
        <end position="1138"/>
    </location>
</feature>
<dbReference type="Proteomes" id="UP000747542">
    <property type="component" value="Unassembled WGS sequence"/>
</dbReference>
<keyword evidence="6" id="KW-0206">Cytoskeleton</keyword>
<evidence type="ECO:0000256" key="6">
    <source>
        <dbReference type="ARBA" id="ARBA00023212"/>
    </source>
</evidence>
<feature type="compositionally biased region" description="Basic and acidic residues" evidence="9">
    <location>
        <begin position="577"/>
        <end position="589"/>
    </location>
</feature>
<dbReference type="InterPro" id="IPR036322">
    <property type="entry name" value="WD40_repeat_dom_sf"/>
</dbReference>
<feature type="compositionally biased region" description="Basic and acidic residues" evidence="9">
    <location>
        <begin position="1484"/>
        <end position="1497"/>
    </location>
</feature>
<keyword evidence="3" id="KW-0853">WD repeat</keyword>
<keyword evidence="11" id="KW-1185">Reference proteome</keyword>
<proteinExistence type="predicted"/>
<feature type="coiled-coil region" evidence="8">
    <location>
        <begin position="1261"/>
        <end position="1295"/>
    </location>
</feature>
<feature type="compositionally biased region" description="Low complexity" evidence="9">
    <location>
        <begin position="1093"/>
        <end position="1105"/>
    </location>
</feature>
<dbReference type="GO" id="GO:0003341">
    <property type="term" value="P:cilium movement"/>
    <property type="evidence" value="ECO:0007669"/>
    <property type="project" value="UniProtKB-ARBA"/>
</dbReference>
<evidence type="ECO:0000313" key="11">
    <source>
        <dbReference type="Proteomes" id="UP000747542"/>
    </source>
</evidence>
<comment type="subcellular location">
    <subcellularLocation>
        <location evidence="1">Cytoplasm</location>
        <location evidence="1">Cytoskeleton</location>
        <location evidence="1">Cilium axoneme</location>
    </subcellularLocation>
</comment>
<dbReference type="SUPFAM" id="SSF50978">
    <property type="entry name" value="WD40 repeat-like"/>
    <property type="match status" value="1"/>
</dbReference>
<feature type="compositionally biased region" description="Acidic residues" evidence="9">
    <location>
        <begin position="702"/>
        <end position="717"/>
    </location>
</feature>
<dbReference type="InterPro" id="IPR015943">
    <property type="entry name" value="WD40/YVTN_repeat-like_dom_sf"/>
</dbReference>
<feature type="compositionally biased region" description="Acidic residues" evidence="9">
    <location>
        <begin position="1107"/>
        <end position="1120"/>
    </location>
</feature>
<evidence type="ECO:0000256" key="4">
    <source>
        <dbReference type="ARBA" id="ARBA00022737"/>
    </source>
</evidence>
<feature type="compositionally biased region" description="Low complexity" evidence="9">
    <location>
        <begin position="902"/>
        <end position="918"/>
    </location>
</feature>
<feature type="compositionally biased region" description="Basic and acidic residues" evidence="9">
    <location>
        <begin position="1512"/>
        <end position="1525"/>
    </location>
</feature>
<keyword evidence="4" id="KW-0677">Repeat</keyword>
<dbReference type="PANTHER" id="PTHR14885">
    <property type="entry name" value="CILIA- AND FLAGELLA-ASSOCIATED PROTEIN 43-RELATED"/>
    <property type="match status" value="1"/>
</dbReference>
<sequence>MEETLGWCEPGIKTICLQLVRKLPVHSGPGYPVTITPTTTPITTTMSTSTTTTTPNTPPTTTPSLVWVIQWTVRTLHQGPSGRVTGVAMASTRGYLATTTHHRYLQVTALLQPDAEEGTEEEKEDVGTRHVRSVRVPTCLAKAKVEGLPRCVLWATCQVTGEEDIVVVGQEDGSLNMFVLHVVPKTGKEQLTLVQVERPHETPILHINTSKKTKPNGGATSFLVTVGEDRRIFIFRLIRVAKLTKLDPVGYYQLESVPTRIEVQGIPAITTASTATTTPTITPTSITSARAAPDSWLLQRYSGPKESWDGVKVVHQQLLEEVANACCYDNDHSTLVLAVPTPDGETMVGVTSVGCVVHIHQSQEAYSVRVCSKRLGGSRTSEQTMHGTTKVQDITKCSGLDARPESSVVGPDAEACVSEDGAWAAVWVAGGDLFLYRARGDSFPLPQKTQMHLRHLVVVGSSRELERLEVLLGKLRTLYSWNPLVSVPSIQFLSSGEVLTAVDTSEEVFTLLSRLAQIRQGRETGDGVADEGDTLQSYAVLQVRDLLNDWLNSIRAGRGPPAAREEPSVRSGSVKGDLVKREGPTEDYKNQVGSGLTPRPTNTTHRSTSSCEGPEGDTSEEGEERDSVAALQAHVREVVTRVGSAGRGGGADLTPEADLDMGRNLKWRRMALTRLKEYRARELARSAQLAAYKTEHSIPLQEEGEEGEGGQGEDERDQDINDEITVPPTSVTVAQVEAQLWHLLGKVELEGSQVKVRVEEAAAAQENILQQVNQHRAEWGHSPLTLTHLPHHLNVQVSDELVNEFYCDSLDLEDNEDVLSPGDGLRRGPGGSTSRRAKTSPGTVTPGRRAKASPGAATPGRRRPDTKKDSEGTDVPPLSLSGSPRTAKISRTPRTTRDIRTARTTTTTTTRTYTTPRTTKTHRSGRGRRSVRETPKPPPAPRPPLSLEQVQHIQCARTTYLTSLTQVIEPLQPLALEVEEALSKCEQYVVGERGRLAWAILRAGQLVRAVGVRVRYKDSEKNLRAALKERIREQQLVKEKVLGLRQRIEEYEREQECLAHLEEEVDHAFAHLVTDNAQFEVQLTRYFESSTTSGVSRPESVSGSGESEGDVGDSGDDDDSGLGTDEARTEGAGPRPAGCDPAVFSLVTVLRELRWRVAGAVERSRRERALEERRHAAEEREAELGVIPSVVWLRRSQTSGDLTSGTHLPIPNTEVDSMAAVKWPSERSSSAATLLSRDHLQLLEQRVAQAKVAQELAARRRREGRAERRALTQQVEQLKEELHNLRQTYQVTKACKLGMGAEVDMGIVQDKLGTSLDLRWPGKVASQMTRHDTTMNQLQADINGRTRELRALQKEEAALAAHILALRQEKDHLLYHLAQTSSRSTPLRQQKKGEHTSLGKTRQVGGSEELQLLKATVMRQDDTIAALRHEISTLRSKTASVVLPGQSSLPSAKLHHTGSPFTPPSNRAEAPHSQRQLTYSETTLFEKNHHPLPDKNLSETTADKNVLNPGVHDYDEAITESRDDDCSGSSTSSDVSDS</sequence>
<feature type="compositionally biased region" description="Low complexity" evidence="9">
    <location>
        <begin position="1527"/>
        <end position="1538"/>
    </location>
</feature>
<evidence type="ECO:0000256" key="9">
    <source>
        <dbReference type="SAM" id="MobiDB-lite"/>
    </source>
</evidence>
<feature type="region of interest" description="Disordered" evidence="9">
    <location>
        <begin position="36"/>
        <end position="61"/>
    </location>
</feature>
<feature type="compositionally biased region" description="Basic and acidic residues" evidence="9">
    <location>
        <begin position="862"/>
        <end position="871"/>
    </location>
</feature>
<dbReference type="GO" id="GO:0005930">
    <property type="term" value="C:axoneme"/>
    <property type="evidence" value="ECO:0007669"/>
    <property type="project" value="UniProtKB-SubCell"/>
</dbReference>
<feature type="coiled-coil region" evidence="8">
    <location>
        <begin position="1335"/>
        <end position="1369"/>
    </location>
</feature>
<evidence type="ECO:0000256" key="7">
    <source>
        <dbReference type="ARBA" id="ARBA00023273"/>
    </source>
</evidence>
<evidence type="ECO:0000313" key="10">
    <source>
        <dbReference type="EMBL" id="KAG7171595.1"/>
    </source>
</evidence>
<organism evidence="10 11">
    <name type="scientific">Homarus americanus</name>
    <name type="common">American lobster</name>
    <dbReference type="NCBI Taxonomy" id="6706"/>
    <lineage>
        <taxon>Eukaryota</taxon>
        <taxon>Metazoa</taxon>
        <taxon>Ecdysozoa</taxon>
        <taxon>Arthropoda</taxon>
        <taxon>Crustacea</taxon>
        <taxon>Multicrustacea</taxon>
        <taxon>Malacostraca</taxon>
        <taxon>Eumalacostraca</taxon>
        <taxon>Eucarida</taxon>
        <taxon>Decapoda</taxon>
        <taxon>Pleocyemata</taxon>
        <taxon>Astacidea</taxon>
        <taxon>Nephropoidea</taxon>
        <taxon>Nephropidae</taxon>
        <taxon>Homarus</taxon>
    </lineage>
</organism>
<evidence type="ECO:0000256" key="1">
    <source>
        <dbReference type="ARBA" id="ARBA00004430"/>
    </source>
</evidence>
<feature type="compositionally biased region" description="Basic residues" evidence="9">
    <location>
        <begin position="919"/>
        <end position="929"/>
    </location>
</feature>
<feature type="region of interest" description="Disordered" evidence="9">
    <location>
        <begin position="814"/>
        <end position="945"/>
    </location>
</feature>
<feature type="region of interest" description="Disordered" evidence="9">
    <location>
        <begin position="1447"/>
        <end position="1538"/>
    </location>
</feature>
<name>A0A8J5N1N5_HOMAM</name>
<accession>A0A8J5N1N5</accession>
<comment type="caution">
    <text evidence="10">The sequence shown here is derived from an EMBL/GenBank/DDBJ whole genome shotgun (WGS) entry which is preliminary data.</text>
</comment>
<feature type="coiled-coil region" evidence="8">
    <location>
        <begin position="1034"/>
        <end position="1064"/>
    </location>
</feature>
<keyword evidence="5 8" id="KW-0175">Coiled coil</keyword>
<feature type="compositionally biased region" description="Polar residues" evidence="9">
    <location>
        <begin position="591"/>
        <end position="611"/>
    </location>
</feature>
<keyword evidence="2" id="KW-0963">Cytoplasm</keyword>
<feature type="region of interest" description="Disordered" evidence="9">
    <location>
        <begin position="694"/>
        <end position="717"/>
    </location>
</feature>
<dbReference type="PANTHER" id="PTHR14885:SF3">
    <property type="entry name" value="CILIA- AND FLAGELLA-ASSOCIATED PROTEIN 44"/>
    <property type="match status" value="1"/>
</dbReference>
<protein>
    <submittedName>
        <fullName evidence="10">Uncharacterized protein</fullName>
    </submittedName>
</protein>
<feature type="region of interest" description="Disordered" evidence="9">
    <location>
        <begin position="557"/>
        <end position="626"/>
    </location>
</feature>
<dbReference type="EMBL" id="JAHLQT010012015">
    <property type="protein sequence ID" value="KAG7171595.1"/>
    <property type="molecule type" value="Genomic_DNA"/>
</dbReference>
<gene>
    <name evidence="10" type="ORF">Hamer_G014732</name>
</gene>